<dbReference type="Proteomes" id="UP000634136">
    <property type="component" value="Unassembled WGS sequence"/>
</dbReference>
<name>A0A834TT70_9FABA</name>
<evidence type="ECO:0000313" key="2">
    <source>
        <dbReference type="Proteomes" id="UP000634136"/>
    </source>
</evidence>
<keyword evidence="2" id="KW-1185">Reference proteome</keyword>
<sequence length="51" mass="5719">MAADVVELVVGRTWKNLAAVATKEFNGSFVFRFHDWSKSSSLMEQVEAEAK</sequence>
<protein>
    <submittedName>
        <fullName evidence="1">Uncharacterized protein</fullName>
    </submittedName>
</protein>
<proteinExistence type="predicted"/>
<comment type="caution">
    <text evidence="1">The sequence shown here is derived from an EMBL/GenBank/DDBJ whole genome shotgun (WGS) entry which is preliminary data.</text>
</comment>
<evidence type="ECO:0000313" key="1">
    <source>
        <dbReference type="EMBL" id="KAF7827732.1"/>
    </source>
</evidence>
<dbReference type="EMBL" id="JAAIUW010000006">
    <property type="protein sequence ID" value="KAF7827732.1"/>
    <property type="molecule type" value="Genomic_DNA"/>
</dbReference>
<gene>
    <name evidence="1" type="ORF">G2W53_018896</name>
</gene>
<accession>A0A834TT70</accession>
<dbReference type="AlphaFoldDB" id="A0A834TT70"/>
<reference evidence="1" key="1">
    <citation type="submission" date="2020-09" db="EMBL/GenBank/DDBJ databases">
        <title>Genome-Enabled Discovery of Anthraquinone Biosynthesis in Senna tora.</title>
        <authorList>
            <person name="Kang S.-H."/>
            <person name="Pandey R.P."/>
            <person name="Lee C.-M."/>
            <person name="Sim J.-S."/>
            <person name="Jeong J.-T."/>
            <person name="Choi B.-S."/>
            <person name="Jung M."/>
            <person name="Ginzburg D."/>
            <person name="Zhao K."/>
            <person name="Won S.Y."/>
            <person name="Oh T.-J."/>
            <person name="Yu Y."/>
            <person name="Kim N.-H."/>
            <person name="Lee O.R."/>
            <person name="Lee T.-H."/>
            <person name="Bashyal P."/>
            <person name="Kim T.-S."/>
            <person name="Lee W.-H."/>
            <person name="Kawkins C."/>
            <person name="Kim C.-K."/>
            <person name="Kim J.S."/>
            <person name="Ahn B.O."/>
            <person name="Rhee S.Y."/>
            <person name="Sohng J.K."/>
        </authorList>
    </citation>
    <scope>NUCLEOTIDE SEQUENCE</scope>
    <source>
        <tissue evidence="1">Leaf</tissue>
    </source>
</reference>
<organism evidence="1 2">
    <name type="scientific">Senna tora</name>
    <dbReference type="NCBI Taxonomy" id="362788"/>
    <lineage>
        <taxon>Eukaryota</taxon>
        <taxon>Viridiplantae</taxon>
        <taxon>Streptophyta</taxon>
        <taxon>Embryophyta</taxon>
        <taxon>Tracheophyta</taxon>
        <taxon>Spermatophyta</taxon>
        <taxon>Magnoliopsida</taxon>
        <taxon>eudicotyledons</taxon>
        <taxon>Gunneridae</taxon>
        <taxon>Pentapetalae</taxon>
        <taxon>rosids</taxon>
        <taxon>fabids</taxon>
        <taxon>Fabales</taxon>
        <taxon>Fabaceae</taxon>
        <taxon>Caesalpinioideae</taxon>
        <taxon>Cassia clade</taxon>
        <taxon>Senna</taxon>
    </lineage>
</organism>